<feature type="compositionally biased region" description="Basic and acidic residues" evidence="1">
    <location>
        <begin position="156"/>
        <end position="172"/>
    </location>
</feature>
<organism evidence="3 4">
    <name type="scientific">Terrimicrobium sacchariphilum</name>
    <dbReference type="NCBI Taxonomy" id="690879"/>
    <lineage>
        <taxon>Bacteria</taxon>
        <taxon>Pseudomonadati</taxon>
        <taxon>Verrucomicrobiota</taxon>
        <taxon>Terrimicrobiia</taxon>
        <taxon>Terrimicrobiales</taxon>
        <taxon>Terrimicrobiaceae</taxon>
        <taxon>Terrimicrobium</taxon>
    </lineage>
</organism>
<feature type="region of interest" description="Disordered" evidence="1">
    <location>
        <begin position="130"/>
        <end position="196"/>
    </location>
</feature>
<dbReference type="Proteomes" id="UP000076023">
    <property type="component" value="Unassembled WGS sequence"/>
</dbReference>
<evidence type="ECO:0000256" key="2">
    <source>
        <dbReference type="SAM" id="SignalP"/>
    </source>
</evidence>
<accession>A0A146G2Q4</accession>
<name>A0A146G2Q4_TERSA</name>
<dbReference type="OrthoDB" id="9822311at2"/>
<dbReference type="STRING" id="690879.TSACC_2512"/>
<keyword evidence="4" id="KW-1185">Reference proteome</keyword>
<evidence type="ECO:0008006" key="5">
    <source>
        <dbReference type="Google" id="ProtNLM"/>
    </source>
</evidence>
<evidence type="ECO:0000256" key="1">
    <source>
        <dbReference type="SAM" id="MobiDB-lite"/>
    </source>
</evidence>
<proteinExistence type="predicted"/>
<dbReference type="RefSeq" id="WP_075077965.1">
    <property type="nucleotide sequence ID" value="NZ_BDCO01000002.1"/>
</dbReference>
<keyword evidence="2" id="KW-0732">Signal</keyword>
<dbReference type="InParanoid" id="A0A146G2Q4"/>
<sequence>MKIRPVILALVGTILATHAARAQMEGANPSPAPAPAMSDQKPPGPPPDAPRPGAPNPEQAREFPRERMMKRFLDKLTEDERMRFENVREKALQDPKIQELRKKADDARDEFFNAVRQKMQQLDPGLDEIIKKNGFDKGQGPRPPRGPEGAGMEKLSPPERQRLDAAREKAKADPAVAKARETMQSAATPEDRRSAAEAFRKTMHDAMVKQDPTIEEILIKLQPPKPPEVGGPEMMQ</sequence>
<dbReference type="AlphaFoldDB" id="A0A146G2Q4"/>
<feature type="chain" id="PRO_5007524551" description="LTXXQ motif family protein" evidence="2">
    <location>
        <begin position="23"/>
        <end position="236"/>
    </location>
</feature>
<protein>
    <recommendedName>
        <fullName evidence="5">LTXXQ motif family protein</fullName>
    </recommendedName>
</protein>
<gene>
    <name evidence="3" type="ORF">TSACC_2512</name>
</gene>
<feature type="compositionally biased region" description="Pro residues" evidence="1">
    <location>
        <begin position="42"/>
        <end position="55"/>
    </location>
</feature>
<reference evidence="4" key="1">
    <citation type="journal article" date="2017" name="Genome Announc.">
        <title>Draft Genome Sequence of Terrimicrobium sacchariphilum NM-5T, a Facultative Anaerobic Soil Bacterium of the Class Spartobacteria.</title>
        <authorList>
            <person name="Qiu Y.L."/>
            <person name="Tourlousse D.M."/>
            <person name="Matsuura N."/>
            <person name="Ohashi A."/>
            <person name="Sekiguchi Y."/>
        </authorList>
    </citation>
    <scope>NUCLEOTIDE SEQUENCE [LARGE SCALE GENOMIC DNA]</scope>
    <source>
        <strain evidence="4">NM-5</strain>
    </source>
</reference>
<comment type="caution">
    <text evidence="3">The sequence shown here is derived from an EMBL/GenBank/DDBJ whole genome shotgun (WGS) entry which is preliminary data.</text>
</comment>
<dbReference type="EMBL" id="BDCO01000002">
    <property type="protein sequence ID" value="GAT32115.1"/>
    <property type="molecule type" value="Genomic_DNA"/>
</dbReference>
<feature type="region of interest" description="Disordered" evidence="1">
    <location>
        <begin position="22"/>
        <end position="67"/>
    </location>
</feature>
<evidence type="ECO:0000313" key="3">
    <source>
        <dbReference type="EMBL" id="GAT32115.1"/>
    </source>
</evidence>
<evidence type="ECO:0000313" key="4">
    <source>
        <dbReference type="Proteomes" id="UP000076023"/>
    </source>
</evidence>
<feature type="signal peptide" evidence="2">
    <location>
        <begin position="1"/>
        <end position="22"/>
    </location>
</feature>